<comment type="caution">
    <text evidence="1">The sequence shown here is derived from an EMBL/GenBank/DDBJ whole genome shotgun (WGS) entry which is preliminary data.</text>
</comment>
<reference evidence="1 2" key="1">
    <citation type="journal article" date="2019" name="Commun. Biol.">
        <title>The bagworm genome reveals a unique fibroin gene that provides high tensile strength.</title>
        <authorList>
            <person name="Kono N."/>
            <person name="Nakamura H."/>
            <person name="Ohtoshi R."/>
            <person name="Tomita M."/>
            <person name="Numata K."/>
            <person name="Arakawa K."/>
        </authorList>
    </citation>
    <scope>NUCLEOTIDE SEQUENCE [LARGE SCALE GENOMIC DNA]</scope>
</reference>
<sequence>MKDASKRFFDIAGSHPNALLRAAVDYQPPHPTHHIRRPRNVLTDPPDAHLKGIFLVDKNLILSSLLVAWSGNFCPRSRFTSYVPTQKKKRLISSSVTADNGKCRRREEAACSPKVKPLCDLMHR</sequence>
<keyword evidence="2" id="KW-1185">Reference proteome</keyword>
<gene>
    <name evidence="1" type="ORF">EVAR_13953_1</name>
</gene>
<organism evidence="1 2">
    <name type="scientific">Eumeta variegata</name>
    <name type="common">Bagworm moth</name>
    <name type="synonym">Eumeta japonica</name>
    <dbReference type="NCBI Taxonomy" id="151549"/>
    <lineage>
        <taxon>Eukaryota</taxon>
        <taxon>Metazoa</taxon>
        <taxon>Ecdysozoa</taxon>
        <taxon>Arthropoda</taxon>
        <taxon>Hexapoda</taxon>
        <taxon>Insecta</taxon>
        <taxon>Pterygota</taxon>
        <taxon>Neoptera</taxon>
        <taxon>Endopterygota</taxon>
        <taxon>Lepidoptera</taxon>
        <taxon>Glossata</taxon>
        <taxon>Ditrysia</taxon>
        <taxon>Tineoidea</taxon>
        <taxon>Psychidae</taxon>
        <taxon>Oiketicinae</taxon>
        <taxon>Eumeta</taxon>
    </lineage>
</organism>
<name>A0A4C1U8F8_EUMVA</name>
<evidence type="ECO:0000313" key="1">
    <source>
        <dbReference type="EMBL" id="GBP22672.1"/>
    </source>
</evidence>
<dbReference type="EMBL" id="BGZK01000142">
    <property type="protein sequence ID" value="GBP22672.1"/>
    <property type="molecule type" value="Genomic_DNA"/>
</dbReference>
<dbReference type="Proteomes" id="UP000299102">
    <property type="component" value="Unassembled WGS sequence"/>
</dbReference>
<accession>A0A4C1U8F8</accession>
<dbReference type="OrthoDB" id="10050074at2759"/>
<protein>
    <submittedName>
        <fullName evidence="1">Uncharacterized protein</fullName>
    </submittedName>
</protein>
<dbReference type="AlphaFoldDB" id="A0A4C1U8F8"/>
<proteinExistence type="predicted"/>
<evidence type="ECO:0000313" key="2">
    <source>
        <dbReference type="Proteomes" id="UP000299102"/>
    </source>
</evidence>